<dbReference type="SUPFAM" id="SSF52151">
    <property type="entry name" value="FabD/lysophospholipase-like"/>
    <property type="match status" value="1"/>
</dbReference>
<keyword evidence="10" id="KW-1185">Reference proteome</keyword>
<keyword evidence="5" id="KW-0560">Oxidoreductase</keyword>
<dbReference type="HOGENOM" id="CLU_000022_38_3_1"/>
<dbReference type="Pfam" id="PF08659">
    <property type="entry name" value="KR"/>
    <property type="match status" value="1"/>
</dbReference>
<dbReference type="Pfam" id="PF00698">
    <property type="entry name" value="Acyl_transf_1"/>
    <property type="match status" value="1"/>
</dbReference>
<dbReference type="InterPro" id="IPR009081">
    <property type="entry name" value="PP-bd_ACP"/>
</dbReference>
<dbReference type="InterPro" id="IPR011032">
    <property type="entry name" value="GroES-like_sf"/>
</dbReference>
<dbReference type="InterPro" id="IPR036291">
    <property type="entry name" value="NAD(P)-bd_dom_sf"/>
</dbReference>
<dbReference type="EMBL" id="KL649645">
    <property type="protein sequence ID" value="KEY63875.1"/>
    <property type="molecule type" value="Genomic_DNA"/>
</dbReference>
<dbReference type="InterPro" id="IPR020843">
    <property type="entry name" value="ER"/>
</dbReference>
<keyword evidence="4" id="KW-0521">NADP</keyword>
<evidence type="ECO:0000313" key="10">
    <source>
        <dbReference type="Proteomes" id="UP000028045"/>
    </source>
</evidence>
<dbReference type="InterPro" id="IPR016036">
    <property type="entry name" value="Malonyl_transacylase_ACP-bd"/>
</dbReference>
<dbReference type="Gene3D" id="3.40.366.10">
    <property type="entry name" value="Malonyl-Coenzyme A Acyl Carrier Protein, domain 2"/>
    <property type="match status" value="1"/>
</dbReference>
<dbReference type="Gene3D" id="1.10.1200.10">
    <property type="entry name" value="ACP-like"/>
    <property type="match status" value="1"/>
</dbReference>
<evidence type="ECO:0000256" key="4">
    <source>
        <dbReference type="ARBA" id="ARBA00022857"/>
    </source>
</evidence>
<evidence type="ECO:0000256" key="2">
    <source>
        <dbReference type="ARBA" id="ARBA00022553"/>
    </source>
</evidence>
<keyword evidence="2" id="KW-0597">Phosphoprotein</keyword>
<name>A0A084AEZ6_STACB</name>
<dbReference type="InterPro" id="IPR036736">
    <property type="entry name" value="ACP-like_sf"/>
</dbReference>
<accession>A0A084AEZ6</accession>
<sequence length="1330" mass="144781">TDNTVTLLDEIRLPRIDRGSTKLPITYIFTGQGAQYPHVGKALLESSSDSLFRQTIRDLDATLQSLPFDLRPNWGLEQTILAEPHVSQGEIGAAYAAEFLDAREAIILSHLRGVAVGKLTGAGTMLAVGQSPQEAAQILGSLGLEKKLCIACINSPISVTISGDSGAAEKLLEHLVAEKIFARKLVTGGRAYHSHLVREVCQMYEELITPYIGQRLEPVTSGEKNGCVRMITTVGFNDTKQNVVGAEQVRKSKYWRDNLEMSVHFSSALEELMKGGQGYHLIEVGPHAALKGPVEQVRKALALEATLFPYSGTLIRSEDAQISLKKLAANLFAQGHCPPWQVAAAEKLWRHSSEAILDILGGLGVIITPRTEDALEFFETNHFEVYAPGKNALLAIKDRCSSTPVVGKDVVIMIKDPSQAVQDFADSLSDNMKAAGSSLVRIVQFENIQGICVAPNTLNISLLELEKELLAMMNAEEMDTIRSVTDKVTNLLWLTGAGMLSDSPNPNLTLSSGLSRALMLEQPSLRYCIMDIGSIDRLPSNLCPTLNNIHRVLVTPYEEVKDQEFIQVNDILYISRFMSRGAENELFRRRKGHDDPLQRQELSSSGLLRLSVGRPVITDTLHFRQIRHAAYPPPEGFIDVEVKAVSLNAKDVYNLSGHAETTGGTSALEFCGTVVGAGTGIDHVAIGDRVVVMAPNHFTTIERVPAWAACKLLPDEENHSLCTVPISYAPALYALQDRARMRSGESVLIHAGSGAFGTAAIQVATLLGVTVYTTCSSEAKRKYIINELGVPSERIFGSRTAMLAKDVKAATGSRGVDVVINSLVGDLMHASWDCLAPFGRFVEIGKRELADAKKLQMGNFLKSTTFTAFDLSELFYHEDQYYRDVWVAKLREALDLYRSGQIKLGPIVIYDASDISSAFRAFSAKDRAGKIVVSLEDGNSQVLVAPAPYSTVLSPDKIYLLVGCLGGLGRSLSRWMLQQGACHFAFMGRTGADRPAARSLIEHLERNGASVLVVTGDVSEATDVRKAVLACLATGRSIGGVLQAALGLSETIFSRMTNEAWHAAADHALDFFLLMSSVSGSVATATESNYCAANAFLDAWARWRRQRGQKAVSVGFGMISEVGYLHENPDIESLLLRKGIQPLDEEKFWQVVDLALSGSNEVDEAHWLTGLESQALRTLVEKGWDVQNSNMLDPRSAVLSASLLAAMDSKPGAAGDRNRLVDMPDWLTGVASSAARALSVEAEAASSLADAVLSVTRRRFSTLVPLPMDAINDNQSITQFGVDSMIAAEFRTWIWQTFGIDIPFLDLLNNHQTLKGLAEIMSQALNNQLL</sequence>
<keyword evidence="7" id="KW-0012">Acyltransferase</keyword>
<dbReference type="Gene3D" id="3.90.180.10">
    <property type="entry name" value="Medium-chain alcohol dehydrogenases, catalytic domain"/>
    <property type="match status" value="1"/>
</dbReference>
<keyword evidence="6" id="KW-0511">Multifunctional enzyme</keyword>
<dbReference type="Pfam" id="PF08240">
    <property type="entry name" value="ADH_N"/>
    <property type="match status" value="1"/>
</dbReference>
<dbReference type="PROSITE" id="PS50075">
    <property type="entry name" value="CARRIER"/>
    <property type="match status" value="1"/>
</dbReference>
<dbReference type="InterPro" id="IPR014043">
    <property type="entry name" value="Acyl_transferase_dom"/>
</dbReference>
<dbReference type="GO" id="GO:0008168">
    <property type="term" value="F:methyltransferase activity"/>
    <property type="evidence" value="ECO:0007669"/>
    <property type="project" value="UniProtKB-KW"/>
</dbReference>
<dbReference type="Pfam" id="PF00550">
    <property type="entry name" value="PP-binding"/>
    <property type="match status" value="1"/>
</dbReference>
<keyword evidence="3" id="KW-0808">Transferase</keyword>
<dbReference type="InterPro" id="IPR013154">
    <property type="entry name" value="ADH-like_N"/>
</dbReference>
<dbReference type="SUPFAM" id="SSF47336">
    <property type="entry name" value="ACP-like"/>
    <property type="match status" value="1"/>
</dbReference>
<feature type="domain" description="Carrier" evidence="8">
    <location>
        <begin position="1239"/>
        <end position="1325"/>
    </location>
</feature>
<keyword evidence="1" id="KW-0596">Phosphopantetheine</keyword>
<organism evidence="9 10">
    <name type="scientific">Stachybotrys chartarum (strain CBS 109288 / IBT 7711)</name>
    <name type="common">Toxic black mold</name>
    <name type="synonym">Stilbospora chartarum</name>
    <dbReference type="NCBI Taxonomy" id="1280523"/>
    <lineage>
        <taxon>Eukaryota</taxon>
        <taxon>Fungi</taxon>
        <taxon>Dikarya</taxon>
        <taxon>Ascomycota</taxon>
        <taxon>Pezizomycotina</taxon>
        <taxon>Sordariomycetes</taxon>
        <taxon>Hypocreomycetidae</taxon>
        <taxon>Hypocreales</taxon>
        <taxon>Stachybotryaceae</taxon>
        <taxon>Stachybotrys</taxon>
    </lineage>
</organism>
<dbReference type="PANTHER" id="PTHR43775">
    <property type="entry name" value="FATTY ACID SYNTHASE"/>
    <property type="match status" value="1"/>
</dbReference>
<dbReference type="GO" id="GO:0032259">
    <property type="term" value="P:methylation"/>
    <property type="evidence" value="ECO:0007669"/>
    <property type="project" value="UniProtKB-KW"/>
</dbReference>
<evidence type="ECO:0000256" key="5">
    <source>
        <dbReference type="ARBA" id="ARBA00023002"/>
    </source>
</evidence>
<evidence type="ECO:0000313" key="9">
    <source>
        <dbReference type="EMBL" id="KEY63875.1"/>
    </source>
</evidence>
<dbReference type="InterPro" id="IPR013149">
    <property type="entry name" value="ADH-like_C"/>
</dbReference>
<dbReference type="InterPro" id="IPR001227">
    <property type="entry name" value="Ac_transferase_dom_sf"/>
</dbReference>
<dbReference type="InterPro" id="IPR050091">
    <property type="entry name" value="PKS_NRPS_Biosynth_Enz"/>
</dbReference>
<dbReference type="SUPFAM" id="SSF50129">
    <property type="entry name" value="GroES-like"/>
    <property type="match status" value="1"/>
</dbReference>
<feature type="non-terminal residue" evidence="9">
    <location>
        <position position="1"/>
    </location>
</feature>
<dbReference type="InterPro" id="IPR016035">
    <property type="entry name" value="Acyl_Trfase/lysoPLipase"/>
</dbReference>
<dbReference type="GO" id="GO:0016491">
    <property type="term" value="F:oxidoreductase activity"/>
    <property type="evidence" value="ECO:0007669"/>
    <property type="project" value="UniProtKB-KW"/>
</dbReference>
<dbReference type="SMART" id="SM00827">
    <property type="entry name" value="PKS_AT"/>
    <property type="match status" value="1"/>
</dbReference>
<evidence type="ECO:0000259" key="8">
    <source>
        <dbReference type="PROSITE" id="PS50075"/>
    </source>
</evidence>
<dbReference type="GO" id="GO:0044550">
    <property type="term" value="P:secondary metabolite biosynthetic process"/>
    <property type="evidence" value="ECO:0007669"/>
    <property type="project" value="TreeGrafter"/>
</dbReference>
<evidence type="ECO:0000256" key="1">
    <source>
        <dbReference type="ARBA" id="ARBA00022450"/>
    </source>
</evidence>
<dbReference type="CDD" id="cd05195">
    <property type="entry name" value="enoyl_red"/>
    <property type="match status" value="1"/>
</dbReference>
<dbReference type="PANTHER" id="PTHR43775:SF50">
    <property type="entry name" value="HIGHLY REDUCING POLYKETIDE SYNTHASE SRDA"/>
    <property type="match status" value="1"/>
</dbReference>
<evidence type="ECO:0000256" key="7">
    <source>
        <dbReference type="ARBA" id="ARBA00023315"/>
    </source>
</evidence>
<dbReference type="SMART" id="SM00823">
    <property type="entry name" value="PKS_PP"/>
    <property type="match status" value="1"/>
</dbReference>
<dbReference type="Gene3D" id="3.40.50.720">
    <property type="entry name" value="NAD(P)-binding Rossmann-like Domain"/>
    <property type="match status" value="2"/>
</dbReference>
<proteinExistence type="predicted"/>
<evidence type="ECO:0000256" key="3">
    <source>
        <dbReference type="ARBA" id="ARBA00022679"/>
    </source>
</evidence>
<evidence type="ECO:0000256" key="6">
    <source>
        <dbReference type="ARBA" id="ARBA00023268"/>
    </source>
</evidence>
<dbReference type="SMART" id="SM00829">
    <property type="entry name" value="PKS_ER"/>
    <property type="match status" value="1"/>
</dbReference>
<dbReference type="InterPro" id="IPR013968">
    <property type="entry name" value="PKS_KR"/>
</dbReference>
<dbReference type="GO" id="GO:0006633">
    <property type="term" value="P:fatty acid biosynthetic process"/>
    <property type="evidence" value="ECO:0007669"/>
    <property type="project" value="TreeGrafter"/>
</dbReference>
<dbReference type="Pfam" id="PF00107">
    <property type="entry name" value="ADH_zinc_N"/>
    <property type="match status" value="1"/>
</dbReference>
<dbReference type="InterPro" id="IPR020806">
    <property type="entry name" value="PKS_PP-bd"/>
</dbReference>
<dbReference type="InterPro" id="IPR057326">
    <property type="entry name" value="KR_dom"/>
</dbReference>
<dbReference type="SUPFAM" id="SSF51735">
    <property type="entry name" value="NAD(P)-binding Rossmann-fold domains"/>
    <property type="match status" value="2"/>
</dbReference>
<dbReference type="GO" id="GO:0031177">
    <property type="term" value="F:phosphopantetheine binding"/>
    <property type="evidence" value="ECO:0007669"/>
    <property type="project" value="InterPro"/>
</dbReference>
<dbReference type="SUPFAM" id="SSF55048">
    <property type="entry name" value="Probable ACP-binding domain of malonyl-CoA ACP transacylase"/>
    <property type="match status" value="1"/>
</dbReference>
<reference evidence="9 10" key="1">
    <citation type="journal article" date="2014" name="BMC Genomics">
        <title>Comparative genome sequencing reveals chemotype-specific gene clusters in the toxigenic black mold Stachybotrys.</title>
        <authorList>
            <person name="Semeiks J."/>
            <person name="Borek D."/>
            <person name="Otwinowski Z."/>
            <person name="Grishin N.V."/>
        </authorList>
    </citation>
    <scope>NUCLEOTIDE SEQUENCE [LARGE SCALE GENOMIC DNA]</scope>
    <source>
        <strain evidence="10">CBS 109288 / IBT 7711</strain>
    </source>
</reference>
<dbReference type="GO" id="GO:0004312">
    <property type="term" value="F:fatty acid synthase activity"/>
    <property type="evidence" value="ECO:0007669"/>
    <property type="project" value="TreeGrafter"/>
</dbReference>
<protein>
    <recommendedName>
        <fullName evidence="8">Carrier domain-containing protein</fullName>
    </recommendedName>
</protein>
<gene>
    <name evidence="9" type="ORF">S7711_10122</name>
</gene>
<dbReference type="Proteomes" id="UP000028045">
    <property type="component" value="Unassembled WGS sequence"/>
</dbReference>
<dbReference type="SMART" id="SM00822">
    <property type="entry name" value="PKS_KR"/>
    <property type="match status" value="1"/>
</dbReference>